<organism evidence="1 2">
    <name type="scientific">Phytophthora megakarya</name>
    <dbReference type="NCBI Taxonomy" id="4795"/>
    <lineage>
        <taxon>Eukaryota</taxon>
        <taxon>Sar</taxon>
        <taxon>Stramenopiles</taxon>
        <taxon>Oomycota</taxon>
        <taxon>Peronosporomycetes</taxon>
        <taxon>Peronosporales</taxon>
        <taxon>Peronosporaceae</taxon>
        <taxon>Phytophthora</taxon>
    </lineage>
</organism>
<evidence type="ECO:0000313" key="1">
    <source>
        <dbReference type="EMBL" id="OWZ03836.1"/>
    </source>
</evidence>
<reference evidence="2" key="1">
    <citation type="submission" date="2017-03" db="EMBL/GenBank/DDBJ databases">
        <title>Phytopthora megakarya and P. palmivora, two closely related causual agents of cacao black pod achieved similar genome size and gene model numbers by different mechanisms.</title>
        <authorList>
            <person name="Ali S."/>
            <person name="Shao J."/>
            <person name="Larry D.J."/>
            <person name="Kronmiller B."/>
            <person name="Shen D."/>
            <person name="Strem M.D."/>
            <person name="Melnick R.L."/>
            <person name="Guiltinan M.J."/>
            <person name="Tyler B.M."/>
            <person name="Meinhardt L.W."/>
            <person name="Bailey B.A."/>
        </authorList>
    </citation>
    <scope>NUCLEOTIDE SEQUENCE [LARGE SCALE GENOMIC DNA]</scope>
    <source>
        <strain evidence="2">zdho120</strain>
    </source>
</reference>
<dbReference type="CDD" id="cd14686">
    <property type="entry name" value="bZIP"/>
    <property type="match status" value="1"/>
</dbReference>
<accession>A0A225VDV7</accession>
<dbReference type="Proteomes" id="UP000198211">
    <property type="component" value="Unassembled WGS sequence"/>
</dbReference>
<name>A0A225VDV7_9STRA</name>
<protein>
    <submittedName>
        <fullName evidence="1">Bzip transcription factor</fullName>
    </submittedName>
</protein>
<evidence type="ECO:0000313" key="2">
    <source>
        <dbReference type="Proteomes" id="UP000198211"/>
    </source>
</evidence>
<comment type="caution">
    <text evidence="1">The sequence shown here is derived from an EMBL/GenBank/DDBJ whole genome shotgun (WGS) entry which is preliminary data.</text>
</comment>
<dbReference type="OrthoDB" id="121145at2759"/>
<gene>
    <name evidence="1" type="ORF">PHMEG_00024369</name>
</gene>
<keyword evidence="2" id="KW-1185">Reference proteome</keyword>
<dbReference type="AlphaFoldDB" id="A0A225VDV7"/>
<proteinExistence type="predicted"/>
<dbReference type="EMBL" id="NBNE01005299">
    <property type="protein sequence ID" value="OWZ03836.1"/>
    <property type="molecule type" value="Genomic_DNA"/>
</dbReference>
<sequence length="273" mass="31850">MTGIRSSVKRFRDDNEQIEIKKAIRREQCRNNQARYRDRQRAHQRRMNHKVQQLHEEVQGLKLKRQRLRYGEKTKCSPWGIVSDVFRLLETSFQSPWHMTNADEMMKHAEPQQILAVLQKSFLYDVGMGDLNGVTALLEQLRRYSLYFSDPKLHLKRVEEVVPGVVTATAQFNVTVSEFTLRCVFPHLQPNPVDVFTDELRSLRGKLLGQRLQCNCKLTFLMDQHSGRVARLETSVDWMTPLFQLLKNASEVSRVLSEALLTRNCEVGELTHE</sequence>